<keyword evidence="4" id="KW-0551">Lipid droplet</keyword>
<sequence>MADRHGEGGVASARPPGHTDLDDPSTTLLRRVQAHLPTSTQVVGLLTLLIAGAALLVLAGLTLTGAVVALVFLGPLAGAADQPGAVRVRAPRGGRRGALLRHPRRGYLGVPAPHGAARRPGGPRRALEGELEAEGRSTGRPAAAGRPIMETGGEDILVPLQ</sequence>
<reference evidence="12" key="1">
    <citation type="journal article" date="2014" name="Science">
        <title>Ancient hybridizations among the ancestral genomes of bread wheat.</title>
        <authorList>
            <consortium name="International Wheat Genome Sequencing Consortium,"/>
            <person name="Marcussen T."/>
            <person name="Sandve S.R."/>
            <person name="Heier L."/>
            <person name="Spannagl M."/>
            <person name="Pfeifer M."/>
            <person name="Jakobsen K.S."/>
            <person name="Wulff B.B."/>
            <person name="Steuernagel B."/>
            <person name="Mayer K.F."/>
            <person name="Olsen O.A."/>
        </authorList>
    </citation>
    <scope>NUCLEOTIDE SEQUENCE [LARGE SCALE GENOMIC DNA]</scope>
    <source>
        <strain evidence="12">cv. AL8/78</strain>
    </source>
</reference>
<proteinExistence type="inferred from homology"/>
<reference evidence="11" key="3">
    <citation type="submission" date="2019-03" db="UniProtKB">
        <authorList>
            <consortium name="EnsemblPlants"/>
        </authorList>
    </citation>
    <scope>IDENTIFICATION</scope>
</reference>
<dbReference type="GO" id="GO:0048608">
    <property type="term" value="P:reproductive structure development"/>
    <property type="evidence" value="ECO:0007669"/>
    <property type="project" value="UniProtKB-ARBA"/>
</dbReference>
<evidence type="ECO:0000256" key="2">
    <source>
        <dbReference type="ARBA" id="ARBA00004502"/>
    </source>
</evidence>
<evidence type="ECO:0000256" key="10">
    <source>
        <dbReference type="SAM" id="Phobius"/>
    </source>
</evidence>
<organism evidence="11 12">
    <name type="scientific">Aegilops tauschii subsp. strangulata</name>
    <name type="common">Goatgrass</name>
    <dbReference type="NCBI Taxonomy" id="200361"/>
    <lineage>
        <taxon>Eukaryota</taxon>
        <taxon>Viridiplantae</taxon>
        <taxon>Streptophyta</taxon>
        <taxon>Embryophyta</taxon>
        <taxon>Tracheophyta</taxon>
        <taxon>Spermatophyta</taxon>
        <taxon>Magnoliopsida</taxon>
        <taxon>Liliopsida</taxon>
        <taxon>Poales</taxon>
        <taxon>Poaceae</taxon>
        <taxon>BOP clade</taxon>
        <taxon>Pooideae</taxon>
        <taxon>Triticodae</taxon>
        <taxon>Triticeae</taxon>
        <taxon>Triticinae</taxon>
        <taxon>Aegilops</taxon>
    </lineage>
</organism>
<comment type="subcellular location">
    <subcellularLocation>
        <location evidence="2">Lipid droplet</location>
    </subcellularLocation>
    <subcellularLocation>
        <location evidence="1">Membrane</location>
        <topology evidence="1">Multi-pass membrane protein</topology>
    </subcellularLocation>
</comment>
<dbReference type="Proteomes" id="UP000015105">
    <property type="component" value="Unassembled WGS sequence"/>
</dbReference>
<keyword evidence="12" id="KW-1185">Reference proteome</keyword>
<reference evidence="12" key="2">
    <citation type="journal article" date="2017" name="Nat. Plants">
        <title>The Aegilops tauschii genome reveals multiple impacts of transposons.</title>
        <authorList>
            <person name="Zhao G."/>
            <person name="Zou C."/>
            <person name="Li K."/>
            <person name="Wang K."/>
            <person name="Li T."/>
            <person name="Gao L."/>
            <person name="Zhang X."/>
            <person name="Wang H."/>
            <person name="Yang Z."/>
            <person name="Liu X."/>
            <person name="Jiang W."/>
            <person name="Mao L."/>
            <person name="Kong X."/>
            <person name="Jiao Y."/>
            <person name="Jia J."/>
        </authorList>
    </citation>
    <scope>NUCLEOTIDE SEQUENCE [LARGE SCALE GENOMIC DNA]</scope>
    <source>
        <strain evidence="12">cv. AL8/78</strain>
    </source>
</reference>
<feature type="compositionally biased region" description="Low complexity" evidence="9">
    <location>
        <begin position="109"/>
        <end position="124"/>
    </location>
</feature>
<feature type="compositionally biased region" description="Basic and acidic residues" evidence="9">
    <location>
        <begin position="125"/>
        <end position="137"/>
    </location>
</feature>
<evidence type="ECO:0000256" key="3">
    <source>
        <dbReference type="ARBA" id="ARBA00010858"/>
    </source>
</evidence>
<evidence type="ECO:0000313" key="12">
    <source>
        <dbReference type="Proteomes" id="UP000015105"/>
    </source>
</evidence>
<dbReference type="Gramene" id="AET0Gv20166900.1">
    <property type="protein sequence ID" value="AET0Gv20166900.1"/>
    <property type="gene ID" value="AET0Gv20166900"/>
</dbReference>
<dbReference type="Pfam" id="PF01277">
    <property type="entry name" value="Oleosin"/>
    <property type="match status" value="1"/>
</dbReference>
<evidence type="ECO:0000256" key="1">
    <source>
        <dbReference type="ARBA" id="ARBA00004141"/>
    </source>
</evidence>
<keyword evidence="6 10" id="KW-1133">Transmembrane helix</keyword>
<dbReference type="GO" id="GO:0012511">
    <property type="term" value="C:monolayer-surrounded lipid storage body"/>
    <property type="evidence" value="ECO:0007669"/>
    <property type="project" value="InterPro"/>
</dbReference>
<feature type="region of interest" description="Disordered" evidence="9">
    <location>
        <begin position="1"/>
        <end position="24"/>
    </location>
</feature>
<dbReference type="AlphaFoldDB" id="A0A452XHC9"/>
<feature type="transmembrane region" description="Helical" evidence="10">
    <location>
        <begin position="45"/>
        <end position="73"/>
    </location>
</feature>
<evidence type="ECO:0000256" key="9">
    <source>
        <dbReference type="SAM" id="MobiDB-lite"/>
    </source>
</evidence>
<protein>
    <submittedName>
        <fullName evidence="11">Uncharacterized protein</fullName>
    </submittedName>
</protein>
<dbReference type="GO" id="GO:0009791">
    <property type="term" value="P:post-embryonic development"/>
    <property type="evidence" value="ECO:0007669"/>
    <property type="project" value="UniProtKB-ARBA"/>
</dbReference>
<dbReference type="InterPro" id="IPR000136">
    <property type="entry name" value="Oleosin"/>
</dbReference>
<keyword evidence="7" id="KW-0007">Acetylation</keyword>
<name>A0A452XHC9_AEGTS</name>
<keyword evidence="8 10" id="KW-0472">Membrane</keyword>
<evidence type="ECO:0000256" key="5">
    <source>
        <dbReference type="ARBA" id="ARBA00022692"/>
    </source>
</evidence>
<comment type="similarity">
    <text evidence="3">Belongs to the oleosin family.</text>
</comment>
<evidence type="ECO:0000256" key="8">
    <source>
        <dbReference type="ARBA" id="ARBA00023136"/>
    </source>
</evidence>
<evidence type="ECO:0000256" key="6">
    <source>
        <dbReference type="ARBA" id="ARBA00022989"/>
    </source>
</evidence>
<dbReference type="EnsemblPlants" id="AET0Gv20166900.1">
    <property type="protein sequence ID" value="AET0Gv20166900.1"/>
    <property type="gene ID" value="AET0Gv20166900"/>
</dbReference>
<evidence type="ECO:0000256" key="7">
    <source>
        <dbReference type="ARBA" id="ARBA00022990"/>
    </source>
</evidence>
<dbReference type="GO" id="GO:0016020">
    <property type="term" value="C:membrane"/>
    <property type="evidence" value="ECO:0007669"/>
    <property type="project" value="UniProtKB-SubCell"/>
</dbReference>
<evidence type="ECO:0000256" key="4">
    <source>
        <dbReference type="ARBA" id="ARBA00022677"/>
    </source>
</evidence>
<feature type="region of interest" description="Disordered" evidence="9">
    <location>
        <begin position="109"/>
        <end position="161"/>
    </location>
</feature>
<keyword evidence="5 10" id="KW-0812">Transmembrane</keyword>
<evidence type="ECO:0000313" key="11">
    <source>
        <dbReference type="EnsemblPlants" id="AET0Gv20166900.1"/>
    </source>
</evidence>
<accession>A0A452XHC9</accession>